<dbReference type="Pfam" id="PF15316">
    <property type="entry name" value="MDFI"/>
    <property type="match status" value="1"/>
</dbReference>
<comment type="caution">
    <text evidence="3">The sequence shown here is derived from an EMBL/GenBank/DDBJ whole genome shotgun (WGS) entry which is preliminary data.</text>
</comment>
<dbReference type="AlphaFoldDB" id="A0AA88PMA0"/>
<dbReference type="EMBL" id="JAUYZG010000014">
    <property type="protein sequence ID" value="KAK2889461.1"/>
    <property type="molecule type" value="Genomic_DNA"/>
</dbReference>
<dbReference type="GO" id="GO:0010468">
    <property type="term" value="P:regulation of gene expression"/>
    <property type="evidence" value="ECO:0007669"/>
    <property type="project" value="UniProtKB-ARBA"/>
</dbReference>
<name>A0AA88PMA0_9TELE</name>
<dbReference type="InterPro" id="IPR026134">
    <property type="entry name" value="MDFI/MDFIC"/>
</dbReference>
<gene>
    <name evidence="3" type="ORF">Q8A67_014836</name>
</gene>
<evidence type="ECO:0000256" key="1">
    <source>
        <dbReference type="ARBA" id="ARBA00025778"/>
    </source>
</evidence>
<organism evidence="3 4">
    <name type="scientific">Cirrhinus molitorella</name>
    <name type="common">mud carp</name>
    <dbReference type="NCBI Taxonomy" id="172907"/>
    <lineage>
        <taxon>Eukaryota</taxon>
        <taxon>Metazoa</taxon>
        <taxon>Chordata</taxon>
        <taxon>Craniata</taxon>
        <taxon>Vertebrata</taxon>
        <taxon>Euteleostomi</taxon>
        <taxon>Actinopterygii</taxon>
        <taxon>Neopterygii</taxon>
        <taxon>Teleostei</taxon>
        <taxon>Ostariophysi</taxon>
        <taxon>Cypriniformes</taxon>
        <taxon>Cyprinidae</taxon>
        <taxon>Labeoninae</taxon>
        <taxon>Labeonini</taxon>
        <taxon>Cirrhinus</taxon>
    </lineage>
</organism>
<sequence length="250" mass="27316">MMAGQNSEIELDLIKTGERSSLVKAVTEVSSTAPGRLSPIPEQDPWEREAETDSKEFTYSLCSVDRYSTASSSSSSLSDSQERGELCARIVLNCLFCRFYDLFLMLPETCERAANSICPAYMLLSPPAEPAHNNNWNCSCDFDCGIMDACHETGECLELAMEISEASISGRGQDRDTNGVTGLFKQQENLSAVSQEMELGAKGPESLSGALVARLSLMQPSWDPKGPRGATEIPPAQMNMFHQQLSLPLK</sequence>
<protein>
    <submittedName>
        <fullName evidence="3">Uncharacterized protein</fullName>
    </submittedName>
</protein>
<feature type="region of interest" description="Disordered" evidence="2">
    <location>
        <begin position="30"/>
        <end position="49"/>
    </location>
</feature>
<dbReference type="PANTHER" id="PTHR15304">
    <property type="entry name" value="MYOD FAMILY INHIBITOR"/>
    <property type="match status" value="1"/>
</dbReference>
<accession>A0AA88PMA0</accession>
<proteinExistence type="inferred from homology"/>
<dbReference type="PANTHER" id="PTHR15304:SF2">
    <property type="entry name" value="MYOD FAMILY INHIBITOR DOMAIN-CONTAINING PROTEIN 2"/>
    <property type="match status" value="1"/>
</dbReference>
<comment type="similarity">
    <text evidence="1">Belongs to the MDFI family.</text>
</comment>
<evidence type="ECO:0000313" key="3">
    <source>
        <dbReference type="EMBL" id="KAK2889461.1"/>
    </source>
</evidence>
<dbReference type="Proteomes" id="UP001187343">
    <property type="component" value="Unassembled WGS sequence"/>
</dbReference>
<evidence type="ECO:0000256" key="2">
    <source>
        <dbReference type="SAM" id="MobiDB-lite"/>
    </source>
</evidence>
<evidence type="ECO:0000313" key="4">
    <source>
        <dbReference type="Proteomes" id="UP001187343"/>
    </source>
</evidence>
<keyword evidence="4" id="KW-1185">Reference proteome</keyword>
<reference evidence="3" key="1">
    <citation type="submission" date="2023-08" db="EMBL/GenBank/DDBJ databases">
        <title>Chromosome-level Genome Assembly of mud carp (Cirrhinus molitorella).</title>
        <authorList>
            <person name="Liu H."/>
        </authorList>
    </citation>
    <scope>NUCLEOTIDE SEQUENCE</scope>
    <source>
        <strain evidence="3">Prfri</strain>
        <tissue evidence="3">Muscle</tissue>
    </source>
</reference>